<keyword evidence="2" id="KW-1185">Reference proteome</keyword>
<protein>
    <recommendedName>
        <fullName evidence="3">DUF262 domain-containing protein</fullName>
    </recommendedName>
</protein>
<evidence type="ECO:0000313" key="2">
    <source>
        <dbReference type="Proteomes" id="UP001498421"/>
    </source>
</evidence>
<comment type="caution">
    <text evidence="1">The sequence shown here is derived from an EMBL/GenBank/DDBJ whole genome shotgun (WGS) entry which is preliminary data.</text>
</comment>
<sequence>MEISRVAYMLSCVDRRRIPQISVPIIARLLQADDVIERWPSIARILRNQAQTLTRAIVFGMNASSTPAEFPTNDQSFVSQVVPYATESEEQNLSLRLWVHALADFTKNGMALSNWSPTRVESFLQIHAFLKDSVCGLRKDSKARSHHFLSLLSDLNLNLELNKGKVVTQICQAVAAQLALESSFVAHSEVRNAAYVHFSGDQQLVYSYVDVDTLGRSEFASPGVVVEMIQGVLNSRDKEYSIAPVAIAYSYPVCSSHESRAVIIDGNNRVTSIILLRFVSIHGVPDPDNVETLRNYCQDYGLGPVCFVDLCAVLQLLRDNHAGILERLRISERLSLFRRVTQIPALITEESSFLTTAIVNGGEELLQPVHQSIFATDDLLVALPAKIQRHRRAKGFKALPIR</sequence>
<gene>
    <name evidence="1" type="ORF">QQZ08_008574</name>
</gene>
<evidence type="ECO:0000313" key="1">
    <source>
        <dbReference type="EMBL" id="KAK7424564.1"/>
    </source>
</evidence>
<organism evidence="1 2">
    <name type="scientific">Neonectria magnoliae</name>
    <dbReference type="NCBI Taxonomy" id="2732573"/>
    <lineage>
        <taxon>Eukaryota</taxon>
        <taxon>Fungi</taxon>
        <taxon>Dikarya</taxon>
        <taxon>Ascomycota</taxon>
        <taxon>Pezizomycotina</taxon>
        <taxon>Sordariomycetes</taxon>
        <taxon>Hypocreomycetidae</taxon>
        <taxon>Hypocreales</taxon>
        <taxon>Nectriaceae</taxon>
        <taxon>Neonectria</taxon>
    </lineage>
</organism>
<proteinExistence type="predicted"/>
<dbReference type="EMBL" id="JAZAVK010000090">
    <property type="protein sequence ID" value="KAK7424564.1"/>
    <property type="molecule type" value="Genomic_DNA"/>
</dbReference>
<name>A0ABR1HUQ6_9HYPO</name>
<reference evidence="1 2" key="1">
    <citation type="journal article" date="2025" name="Microbiol. Resour. Announc.">
        <title>Draft genome sequences for Neonectria magnoliae and Neonectria punicea, canker pathogens of Liriodendron tulipifera and Acer saccharum in West Virginia.</title>
        <authorList>
            <person name="Petronek H.M."/>
            <person name="Kasson M.T."/>
            <person name="Metheny A.M."/>
            <person name="Stauder C.M."/>
            <person name="Lovett B."/>
            <person name="Lynch S.C."/>
            <person name="Garnas J.R."/>
            <person name="Kasson L.R."/>
            <person name="Stajich J.E."/>
        </authorList>
    </citation>
    <scope>NUCLEOTIDE SEQUENCE [LARGE SCALE GENOMIC DNA]</scope>
    <source>
        <strain evidence="1 2">NRRL 64651</strain>
    </source>
</reference>
<dbReference type="Proteomes" id="UP001498421">
    <property type="component" value="Unassembled WGS sequence"/>
</dbReference>
<evidence type="ECO:0008006" key="3">
    <source>
        <dbReference type="Google" id="ProtNLM"/>
    </source>
</evidence>
<accession>A0ABR1HUQ6</accession>